<dbReference type="GO" id="GO:0016887">
    <property type="term" value="F:ATP hydrolysis activity"/>
    <property type="evidence" value="ECO:0007669"/>
    <property type="project" value="InterPro"/>
</dbReference>
<evidence type="ECO:0000256" key="16">
    <source>
        <dbReference type="ARBA" id="ARBA00022833"/>
    </source>
</evidence>
<dbReference type="InterPro" id="IPR016527">
    <property type="entry name" value="ORC4"/>
</dbReference>
<dbReference type="InterPro" id="IPR013785">
    <property type="entry name" value="Aldolase_TIM"/>
</dbReference>
<evidence type="ECO:0000256" key="1">
    <source>
        <dbReference type="ARBA" id="ARBA00001782"/>
    </source>
</evidence>
<dbReference type="PROSITE" id="PS01086">
    <property type="entry name" value="RIBUL_P_3_EPIMER_2"/>
    <property type="match status" value="1"/>
</dbReference>
<keyword evidence="16" id="KW-0862">Zinc</keyword>
<evidence type="ECO:0000313" key="26">
    <source>
        <dbReference type="Proteomes" id="UP000014500"/>
    </source>
</evidence>
<comment type="cofactor">
    <cofactor evidence="3">
        <name>Co(2+)</name>
        <dbReference type="ChEBI" id="CHEBI:48828"/>
    </cofactor>
</comment>
<keyword evidence="14" id="KW-0479">Metal-binding</keyword>
<evidence type="ECO:0000256" key="17">
    <source>
        <dbReference type="ARBA" id="ARBA00022840"/>
    </source>
</evidence>
<dbReference type="EnsemblMetazoa" id="SMAR004140-RA">
    <property type="protein sequence ID" value="SMAR004140-PA"/>
    <property type="gene ID" value="SMAR004140"/>
</dbReference>
<evidence type="ECO:0000256" key="5">
    <source>
        <dbReference type="ARBA" id="ARBA00001954"/>
    </source>
</evidence>
<dbReference type="SUPFAM" id="SSF51366">
    <property type="entry name" value="Ribulose-phoshate binding barrel"/>
    <property type="match status" value="1"/>
</dbReference>
<keyword evidence="18" id="KW-0238">DNA-binding</keyword>
<dbReference type="InterPro" id="IPR026019">
    <property type="entry name" value="Ribul_P_3_epim"/>
</dbReference>
<dbReference type="GO" id="GO:0005524">
    <property type="term" value="F:ATP binding"/>
    <property type="evidence" value="ECO:0007669"/>
    <property type="project" value="UniProtKB-KW"/>
</dbReference>
<dbReference type="NCBIfam" id="TIGR01163">
    <property type="entry name" value="rpe"/>
    <property type="match status" value="1"/>
</dbReference>
<dbReference type="HOGENOM" id="CLU_288427_0_0_1"/>
<evidence type="ECO:0000256" key="6">
    <source>
        <dbReference type="ARBA" id="ARBA00004123"/>
    </source>
</evidence>
<keyword evidence="15" id="KW-0547">Nucleotide-binding</keyword>
<dbReference type="CDD" id="cd00009">
    <property type="entry name" value="AAA"/>
    <property type="match status" value="1"/>
</dbReference>
<dbReference type="InterPro" id="IPR049945">
    <property type="entry name" value="AAA_22"/>
</dbReference>
<dbReference type="GO" id="GO:0005664">
    <property type="term" value="C:nuclear origin of replication recognition complex"/>
    <property type="evidence" value="ECO:0007669"/>
    <property type="project" value="TreeGrafter"/>
</dbReference>
<evidence type="ECO:0000256" key="20">
    <source>
        <dbReference type="ARBA" id="ARBA00023242"/>
    </source>
</evidence>
<dbReference type="PROSITE" id="PS01085">
    <property type="entry name" value="RIBUL_P_3_EPIMER_1"/>
    <property type="match status" value="1"/>
</dbReference>
<dbReference type="CDD" id="cd14813">
    <property type="entry name" value="bZIP_BmCbz-like"/>
    <property type="match status" value="1"/>
</dbReference>
<dbReference type="STRING" id="126957.T1ISQ6"/>
<dbReference type="InterPro" id="IPR003593">
    <property type="entry name" value="AAA+_ATPase"/>
</dbReference>
<dbReference type="CDD" id="cd00429">
    <property type="entry name" value="RPE"/>
    <property type="match status" value="1"/>
</dbReference>
<sequence length="1066" mass="120070">MIMKTNRANKTMKAKLKCVNIKKLIREQLQLSCVQFTTPQTDKELEAIGNLETLIKRTTLFGESNSVLVIGPSGSGKNHLLRIVLQKLNNDVDVSSSLLQIHLNGLLQTDDRIALKEITRQLHLENLSETKTFRSFAENLQFLLNSLKDGDRSKSILFVLDEFDLFCHHKNQTLLYNLFDISQSAQTPIVIVGLTCRMDVIELLEKRVKSRFSHRQIYVFPTHLFDEYMNLAITLLTIPSTSKETEEWNRSVEDTFEKPTVSDVIKQYFNNNKTVLALKKFLLTAVNCIKEDETCLSVAVVVDAFHLLTVNSKSAVLTGLSILEMSLVIAMMQLAKKYENEAFNLCMVYDEYMKFVRSRGTVQTYEFPIICKAFEHLQSLELVKPVLNSSGKGAINYQLMTLLVEKSQVAEGFQTYSGLSTEIKEWAKSALLGHWARKRFSEFHRGSYIPKTLIENGHFQIPFSATNQQGKKKCILETVTPHRWPSLMQLDPVGQVASPPPTDPMNKNLNEMMESFLDLDQFLSGDKIMTQDSFREFISPVNGDINNTASCNETYTHNLSSEVKFNDAWDILNAMESDSHASFESIFNCVSTKEKPIQDNMDNLTSINTPGLDVSTLLSNMPLLPFDVSTPDVDTTILTSDIPEFFSSSMVDKSDLSTSAEALISDKQTQDEETSHVNCEENLGNTTNQPILTLNIGQTLDNLLAGNGAQLQLKRKASNDSTTQTVYVESEKTQTNNDNVMTIIFKFSNNDESQQQEAVSPSKKPREDKYEEMRRKNNVASRRCRQNRKSKQHEMEKVAEQLEEDNKKLKESVNKLEKEIQHTKAQFIKIFQIMACHGVHGVTCKIGPSILNADLAEIYIESQRLLDSGADYLHLDVMDGHFVPNLTFGHPVVKCLRSKMKSVFFDMHMMVSNPDKWIEPMADAGANMYTFHIEAANDVKGLIRKIKEAGMKVGIGLKPATNVHTVVPYISDVDMILIMTVEPGFGGQSFLSDMLPKVQYLRQHYKELDIEVDGGVGPATIDACAEAGANMIVSGSAIINSENPRQVISRLRTSVEEALQKAQLER</sequence>
<dbReference type="Pfam" id="PF00834">
    <property type="entry name" value="Ribul_P_3_epim"/>
    <property type="match status" value="1"/>
</dbReference>
<dbReference type="NCBIfam" id="NF004076">
    <property type="entry name" value="PRK05581.1-4"/>
    <property type="match status" value="1"/>
</dbReference>
<evidence type="ECO:0000256" key="2">
    <source>
        <dbReference type="ARBA" id="ARBA00001936"/>
    </source>
</evidence>
<dbReference type="PROSITE" id="PS50217">
    <property type="entry name" value="BZIP"/>
    <property type="match status" value="1"/>
</dbReference>
<dbReference type="GO" id="GO:0005737">
    <property type="term" value="C:cytoplasm"/>
    <property type="evidence" value="ECO:0007669"/>
    <property type="project" value="UniProtKB-ARBA"/>
</dbReference>
<dbReference type="GO" id="GO:0046872">
    <property type="term" value="F:metal ion binding"/>
    <property type="evidence" value="ECO:0007669"/>
    <property type="project" value="UniProtKB-KW"/>
</dbReference>
<dbReference type="Gene3D" id="3.20.20.70">
    <property type="entry name" value="Aldolase class I"/>
    <property type="match status" value="1"/>
</dbReference>
<protein>
    <recommendedName>
        <fullName evidence="12">Origin recognition complex subunit 4</fullName>
        <ecNumber evidence="10">5.1.3.1</ecNumber>
    </recommendedName>
    <alternativeName>
        <fullName evidence="21">RPE</fullName>
    </alternativeName>
    <alternativeName>
        <fullName evidence="11">Ribulose-phosphate 3-epimerase</fullName>
    </alternativeName>
</protein>
<feature type="compositionally biased region" description="Basic and acidic residues" evidence="23">
    <location>
        <begin position="764"/>
        <end position="775"/>
    </location>
</feature>
<evidence type="ECO:0000256" key="3">
    <source>
        <dbReference type="ARBA" id="ARBA00001941"/>
    </source>
</evidence>
<dbReference type="SMART" id="SM00382">
    <property type="entry name" value="AAA"/>
    <property type="match status" value="1"/>
</dbReference>
<evidence type="ECO:0000256" key="18">
    <source>
        <dbReference type="ARBA" id="ARBA00023125"/>
    </source>
</evidence>
<evidence type="ECO:0000256" key="19">
    <source>
        <dbReference type="ARBA" id="ARBA00023235"/>
    </source>
</evidence>
<dbReference type="EC" id="5.1.3.1" evidence="10"/>
<evidence type="ECO:0000256" key="9">
    <source>
        <dbReference type="ARBA" id="ARBA00009541"/>
    </source>
</evidence>
<reference evidence="25" key="2">
    <citation type="submission" date="2015-02" db="UniProtKB">
        <authorList>
            <consortium name="EnsemblMetazoa"/>
        </authorList>
    </citation>
    <scope>IDENTIFICATION</scope>
</reference>
<evidence type="ECO:0000256" key="22">
    <source>
        <dbReference type="ARBA" id="ARBA00046777"/>
    </source>
</evidence>
<evidence type="ECO:0000256" key="15">
    <source>
        <dbReference type="ARBA" id="ARBA00022741"/>
    </source>
</evidence>
<dbReference type="SMART" id="SM00338">
    <property type="entry name" value="BRLZ"/>
    <property type="match status" value="1"/>
</dbReference>
<comment type="similarity">
    <text evidence="8">Belongs to the ORC4 family.</text>
</comment>
<dbReference type="AlphaFoldDB" id="T1ISQ6"/>
<evidence type="ECO:0000256" key="10">
    <source>
        <dbReference type="ARBA" id="ARBA00013188"/>
    </source>
</evidence>
<evidence type="ECO:0000256" key="21">
    <source>
        <dbReference type="ARBA" id="ARBA00029933"/>
    </source>
</evidence>
<comment type="cofactor">
    <cofactor evidence="5">
        <name>Fe(2+)</name>
        <dbReference type="ChEBI" id="CHEBI:29033"/>
    </cofactor>
</comment>
<evidence type="ECO:0000256" key="8">
    <source>
        <dbReference type="ARBA" id="ARBA00005334"/>
    </source>
</evidence>
<reference evidence="26" key="1">
    <citation type="submission" date="2011-05" db="EMBL/GenBank/DDBJ databases">
        <authorList>
            <person name="Richards S.R."/>
            <person name="Qu J."/>
            <person name="Jiang H."/>
            <person name="Jhangiani S.N."/>
            <person name="Agravi P."/>
            <person name="Goodspeed R."/>
            <person name="Gross S."/>
            <person name="Mandapat C."/>
            <person name="Jackson L."/>
            <person name="Mathew T."/>
            <person name="Pu L."/>
            <person name="Thornton R."/>
            <person name="Saada N."/>
            <person name="Wilczek-Boney K.B."/>
            <person name="Lee S."/>
            <person name="Kovar C."/>
            <person name="Wu Y."/>
            <person name="Scherer S.E."/>
            <person name="Worley K.C."/>
            <person name="Muzny D.M."/>
            <person name="Gibbs R."/>
        </authorList>
    </citation>
    <scope>NUCLEOTIDE SEQUENCE</scope>
    <source>
        <strain evidence="26">Brora</strain>
    </source>
</reference>
<dbReference type="SUPFAM" id="SSF57959">
    <property type="entry name" value="Leucine zipper domain"/>
    <property type="match status" value="1"/>
</dbReference>
<feature type="compositionally biased region" description="Basic residues" evidence="23">
    <location>
        <begin position="782"/>
        <end position="791"/>
    </location>
</feature>
<dbReference type="Gene3D" id="3.40.50.300">
    <property type="entry name" value="P-loop containing nucleotide triphosphate hydrolases"/>
    <property type="match status" value="1"/>
</dbReference>
<dbReference type="GO" id="GO:0003700">
    <property type="term" value="F:DNA-binding transcription factor activity"/>
    <property type="evidence" value="ECO:0007669"/>
    <property type="project" value="InterPro"/>
</dbReference>
<comment type="subcellular location">
    <subcellularLocation>
        <location evidence="6">Nucleus</location>
    </subcellularLocation>
</comment>
<evidence type="ECO:0000313" key="25">
    <source>
        <dbReference type="EnsemblMetazoa" id="SMAR004140-PA"/>
    </source>
</evidence>
<dbReference type="InterPro" id="IPR046347">
    <property type="entry name" value="bZIP_sf"/>
</dbReference>
<accession>T1ISQ6</accession>
<comment type="subunit">
    <text evidence="22">Component of ORC, a complex composed of at least 6 subunits: ORC1, ORC2, ORC3, ORC4, ORC5 and ORC6. ORC is regulated in a cell-cycle dependent manner. It is sequentially assembled at the exit from anaphase of mitosis and disassembled as cells enter S phase. Interacts with DBF4. Interacts with POLQ.</text>
</comment>
<dbReference type="PANTHER" id="PTHR12087">
    <property type="entry name" value="ORIGIN RECOGNITION COMPLEX SUBUNIT 4"/>
    <property type="match status" value="1"/>
</dbReference>
<evidence type="ECO:0000256" key="14">
    <source>
        <dbReference type="ARBA" id="ARBA00022723"/>
    </source>
</evidence>
<dbReference type="Pfam" id="PF13401">
    <property type="entry name" value="AAA_22"/>
    <property type="match status" value="1"/>
</dbReference>
<evidence type="ECO:0000259" key="24">
    <source>
        <dbReference type="PROSITE" id="PS50217"/>
    </source>
</evidence>
<dbReference type="eggNOG" id="KOG2228">
    <property type="taxonomic scope" value="Eukaryota"/>
</dbReference>
<dbReference type="InterPro" id="IPR027417">
    <property type="entry name" value="P-loop_NTPase"/>
</dbReference>
<evidence type="ECO:0000256" key="11">
    <source>
        <dbReference type="ARBA" id="ARBA00013920"/>
    </source>
</evidence>
<organism evidence="25 26">
    <name type="scientific">Strigamia maritima</name>
    <name type="common">European centipede</name>
    <name type="synonym">Geophilus maritimus</name>
    <dbReference type="NCBI Taxonomy" id="126957"/>
    <lineage>
        <taxon>Eukaryota</taxon>
        <taxon>Metazoa</taxon>
        <taxon>Ecdysozoa</taxon>
        <taxon>Arthropoda</taxon>
        <taxon>Myriapoda</taxon>
        <taxon>Chilopoda</taxon>
        <taxon>Pleurostigmophora</taxon>
        <taxon>Geophilomorpha</taxon>
        <taxon>Linotaeniidae</taxon>
        <taxon>Strigamia</taxon>
    </lineage>
</organism>
<evidence type="ECO:0000256" key="13">
    <source>
        <dbReference type="ARBA" id="ARBA00022705"/>
    </source>
</evidence>
<evidence type="ECO:0000256" key="23">
    <source>
        <dbReference type="SAM" id="MobiDB-lite"/>
    </source>
</evidence>
<proteinExistence type="inferred from homology"/>
<dbReference type="EMBL" id="JH431446">
    <property type="status" value="NOT_ANNOTATED_CDS"/>
    <property type="molecule type" value="Genomic_DNA"/>
</dbReference>
<dbReference type="InterPro" id="IPR000056">
    <property type="entry name" value="Ribul_P_3_epim-like"/>
</dbReference>
<dbReference type="PANTHER" id="PTHR12087:SF0">
    <property type="entry name" value="ORIGIN RECOGNITION COMPLEX SUBUNIT 4"/>
    <property type="match status" value="1"/>
</dbReference>
<dbReference type="InterPro" id="IPR011060">
    <property type="entry name" value="RibuloseP-bd_barrel"/>
</dbReference>
<keyword evidence="20" id="KW-0539">Nucleus</keyword>
<feature type="region of interest" description="Disordered" evidence="23">
    <location>
        <begin position="751"/>
        <end position="796"/>
    </location>
</feature>
<dbReference type="GO" id="GO:0005975">
    <property type="term" value="P:carbohydrate metabolic process"/>
    <property type="evidence" value="ECO:0007669"/>
    <property type="project" value="InterPro"/>
</dbReference>
<dbReference type="Pfam" id="PF07716">
    <property type="entry name" value="bZIP_2"/>
    <property type="match status" value="1"/>
</dbReference>
<dbReference type="GO" id="GO:0003688">
    <property type="term" value="F:DNA replication origin binding"/>
    <property type="evidence" value="ECO:0007669"/>
    <property type="project" value="TreeGrafter"/>
</dbReference>
<dbReference type="GO" id="GO:0006270">
    <property type="term" value="P:DNA replication initiation"/>
    <property type="evidence" value="ECO:0007669"/>
    <property type="project" value="TreeGrafter"/>
</dbReference>
<keyword evidence="19" id="KW-0413">Isomerase</keyword>
<comment type="cofactor">
    <cofactor evidence="4">
        <name>Zn(2+)</name>
        <dbReference type="ChEBI" id="CHEBI:29105"/>
    </cofactor>
</comment>
<dbReference type="Pfam" id="PF14629">
    <property type="entry name" value="ORC4_C"/>
    <property type="match status" value="1"/>
</dbReference>
<keyword evidence="17" id="KW-0067">ATP-binding</keyword>
<dbReference type="eggNOG" id="KOG3111">
    <property type="taxonomic scope" value="Eukaryota"/>
</dbReference>
<comment type="catalytic activity">
    <reaction evidence="1">
        <text>D-ribulose 5-phosphate = D-xylulose 5-phosphate</text>
        <dbReference type="Rhea" id="RHEA:13677"/>
        <dbReference type="ChEBI" id="CHEBI:57737"/>
        <dbReference type="ChEBI" id="CHEBI:58121"/>
        <dbReference type="EC" id="5.1.3.1"/>
    </reaction>
</comment>
<evidence type="ECO:0000256" key="4">
    <source>
        <dbReference type="ARBA" id="ARBA00001947"/>
    </source>
</evidence>
<dbReference type="Proteomes" id="UP000014500">
    <property type="component" value="Unassembled WGS sequence"/>
</dbReference>
<dbReference type="Gene3D" id="1.20.5.170">
    <property type="match status" value="1"/>
</dbReference>
<dbReference type="FunFam" id="3.40.50.300:FF:000649">
    <property type="entry name" value="Origin recognition complex subunit 4"/>
    <property type="match status" value="1"/>
</dbReference>
<dbReference type="HAMAP" id="MF_02227">
    <property type="entry name" value="RPE"/>
    <property type="match status" value="1"/>
</dbReference>
<name>T1ISQ6_STRMM</name>
<evidence type="ECO:0000256" key="7">
    <source>
        <dbReference type="ARBA" id="ARBA00005016"/>
    </source>
</evidence>
<keyword evidence="26" id="KW-1185">Reference proteome</keyword>
<dbReference type="GO" id="GO:0006098">
    <property type="term" value="P:pentose-phosphate shunt"/>
    <property type="evidence" value="ECO:0007669"/>
    <property type="project" value="InterPro"/>
</dbReference>
<dbReference type="InterPro" id="IPR032705">
    <property type="entry name" value="ORC4_C"/>
</dbReference>
<dbReference type="SUPFAM" id="SSF52540">
    <property type="entry name" value="P-loop containing nucleoside triphosphate hydrolases"/>
    <property type="match status" value="1"/>
</dbReference>
<feature type="domain" description="BZIP" evidence="24">
    <location>
        <begin position="767"/>
        <end position="830"/>
    </location>
</feature>
<dbReference type="InterPro" id="IPR004827">
    <property type="entry name" value="bZIP"/>
</dbReference>
<dbReference type="GO" id="GO:0004750">
    <property type="term" value="F:D-ribulose-phosphate 3-epimerase activity"/>
    <property type="evidence" value="ECO:0007669"/>
    <property type="project" value="UniProtKB-EC"/>
</dbReference>
<dbReference type="FunFam" id="3.20.20.70:FF:000074">
    <property type="entry name" value="Ribulose-phosphate 3-epimerase"/>
    <property type="match status" value="1"/>
</dbReference>
<comment type="pathway">
    <text evidence="7">Carbohydrate degradation; pentose phosphate pathway; D-xylulose 5-phosphate from D-ribulose 5-phosphate (non-oxidative stage): step 1/1.</text>
</comment>
<keyword evidence="13" id="KW-0235">DNA replication</keyword>
<comment type="similarity">
    <text evidence="9">Belongs to the ribulose-phosphate 3-epimerase family.</text>
</comment>
<evidence type="ECO:0000256" key="12">
    <source>
        <dbReference type="ARBA" id="ARBA00019083"/>
    </source>
</evidence>
<comment type="cofactor">
    <cofactor evidence="2">
        <name>Mn(2+)</name>
        <dbReference type="ChEBI" id="CHEBI:29035"/>
    </cofactor>
</comment>